<dbReference type="InterPro" id="IPR027417">
    <property type="entry name" value="P-loop_NTPase"/>
</dbReference>
<comment type="subcellular location">
    <subcellularLocation>
        <location evidence="1">Cell membrane</location>
        <topology evidence="1">Multi-pass membrane protein</topology>
    </subcellularLocation>
</comment>
<evidence type="ECO:0000256" key="1">
    <source>
        <dbReference type="ARBA" id="ARBA00004651"/>
    </source>
</evidence>
<evidence type="ECO:0000313" key="11">
    <source>
        <dbReference type="Proteomes" id="UP001208017"/>
    </source>
</evidence>
<proteinExistence type="predicted"/>
<dbReference type="PROSITE" id="PS00211">
    <property type="entry name" value="ABC_TRANSPORTER_1"/>
    <property type="match status" value="1"/>
</dbReference>
<feature type="transmembrane region" description="Helical" evidence="7">
    <location>
        <begin position="134"/>
        <end position="154"/>
    </location>
</feature>
<evidence type="ECO:0000259" key="9">
    <source>
        <dbReference type="PROSITE" id="PS50929"/>
    </source>
</evidence>
<comment type="caution">
    <text evidence="10">The sequence shown here is derived from an EMBL/GenBank/DDBJ whole genome shotgun (WGS) entry which is preliminary data.</text>
</comment>
<keyword evidence="4 10" id="KW-0067">ATP-binding</keyword>
<dbReference type="InterPro" id="IPR036640">
    <property type="entry name" value="ABC1_TM_sf"/>
</dbReference>
<dbReference type="Pfam" id="PF00664">
    <property type="entry name" value="ABC_membrane"/>
    <property type="match status" value="1"/>
</dbReference>
<feature type="transmembrane region" description="Helical" evidence="7">
    <location>
        <begin position="280"/>
        <end position="301"/>
    </location>
</feature>
<evidence type="ECO:0000259" key="8">
    <source>
        <dbReference type="PROSITE" id="PS50893"/>
    </source>
</evidence>
<dbReference type="GO" id="GO:0005524">
    <property type="term" value="F:ATP binding"/>
    <property type="evidence" value="ECO:0007669"/>
    <property type="project" value="UniProtKB-KW"/>
</dbReference>
<reference evidence="10 11" key="1">
    <citation type="submission" date="2022-11" db="EMBL/GenBank/DDBJ databases">
        <title>Study of microbial diversity in lake waters.</title>
        <authorList>
            <person name="Zhang J."/>
        </authorList>
    </citation>
    <scope>NUCLEOTIDE SEQUENCE [LARGE SCALE GENOMIC DNA]</scope>
    <source>
        <strain evidence="10 11">DT12</strain>
    </source>
</reference>
<keyword evidence="5 7" id="KW-1133">Transmembrane helix</keyword>
<dbReference type="PANTHER" id="PTHR43394">
    <property type="entry name" value="ATP-DEPENDENT PERMEASE MDL1, MITOCHONDRIAL"/>
    <property type="match status" value="1"/>
</dbReference>
<dbReference type="InterPro" id="IPR003439">
    <property type="entry name" value="ABC_transporter-like_ATP-bd"/>
</dbReference>
<dbReference type="SMART" id="SM00382">
    <property type="entry name" value="AAA"/>
    <property type="match status" value="1"/>
</dbReference>
<protein>
    <submittedName>
        <fullName evidence="10">ABC transporter ATP-binding protein</fullName>
    </submittedName>
</protein>
<evidence type="ECO:0000313" key="10">
    <source>
        <dbReference type="EMBL" id="MCX7571672.1"/>
    </source>
</evidence>
<dbReference type="PANTHER" id="PTHR43394:SF1">
    <property type="entry name" value="ATP-BINDING CASSETTE SUB-FAMILY B MEMBER 10, MITOCHONDRIAL"/>
    <property type="match status" value="1"/>
</dbReference>
<dbReference type="Gene3D" id="3.40.50.300">
    <property type="entry name" value="P-loop containing nucleotide triphosphate hydrolases"/>
    <property type="match status" value="1"/>
</dbReference>
<dbReference type="PROSITE" id="PS50893">
    <property type="entry name" value="ABC_TRANSPORTER_2"/>
    <property type="match status" value="1"/>
</dbReference>
<dbReference type="SUPFAM" id="SSF52540">
    <property type="entry name" value="P-loop containing nucleoside triphosphate hydrolases"/>
    <property type="match status" value="1"/>
</dbReference>
<dbReference type="Gene3D" id="1.20.1560.10">
    <property type="entry name" value="ABC transporter type 1, transmembrane domain"/>
    <property type="match status" value="1"/>
</dbReference>
<dbReference type="CDD" id="cd18541">
    <property type="entry name" value="ABC_6TM_TmrB_like"/>
    <property type="match status" value="1"/>
</dbReference>
<keyword evidence="3" id="KW-0547">Nucleotide-binding</keyword>
<dbReference type="Pfam" id="PF00005">
    <property type="entry name" value="ABC_tran"/>
    <property type="match status" value="1"/>
</dbReference>
<evidence type="ECO:0000256" key="4">
    <source>
        <dbReference type="ARBA" id="ARBA00022840"/>
    </source>
</evidence>
<evidence type="ECO:0000256" key="5">
    <source>
        <dbReference type="ARBA" id="ARBA00022989"/>
    </source>
</evidence>
<evidence type="ECO:0000256" key="3">
    <source>
        <dbReference type="ARBA" id="ARBA00022741"/>
    </source>
</evidence>
<evidence type="ECO:0000256" key="2">
    <source>
        <dbReference type="ARBA" id="ARBA00022692"/>
    </source>
</evidence>
<feature type="transmembrane region" description="Helical" evidence="7">
    <location>
        <begin position="160"/>
        <end position="178"/>
    </location>
</feature>
<keyword evidence="6 7" id="KW-0472">Membrane</keyword>
<keyword evidence="2 7" id="KW-0812">Transmembrane</keyword>
<dbReference type="InterPro" id="IPR039421">
    <property type="entry name" value="Type_1_exporter"/>
</dbReference>
<evidence type="ECO:0000256" key="6">
    <source>
        <dbReference type="ARBA" id="ARBA00023136"/>
    </source>
</evidence>
<gene>
    <name evidence="10" type="ORF">OS242_17150</name>
</gene>
<feature type="domain" description="ABC transmembrane type-1" evidence="9">
    <location>
        <begin position="19"/>
        <end position="303"/>
    </location>
</feature>
<organism evidence="10 11">
    <name type="scientific">Tumebacillus lacus</name>
    <dbReference type="NCBI Taxonomy" id="2995335"/>
    <lineage>
        <taxon>Bacteria</taxon>
        <taxon>Bacillati</taxon>
        <taxon>Bacillota</taxon>
        <taxon>Bacilli</taxon>
        <taxon>Bacillales</taxon>
        <taxon>Alicyclobacillaceae</taxon>
        <taxon>Tumebacillus</taxon>
    </lineage>
</organism>
<sequence>MKPFLTLREFIYAHRREYLLGIFWVFFVDLLGLVTPRLLGHLIDDLKAGGLDKAGVLYYVALILGIAVLVAVSRYYWRIYIMGTGRKAEIWLRDRFYAHLQKLSPNFFNHHKTGDLMANATNDLNAIRMTLGPGLLSAVDPTFVLTFTILMMLYTVGWKLTLFALLPMPVMVITVTLFGRLIHKRFGEVQAAFGSLTDRVQENFAGVRVVKTFVQEDAEIAKFTAENTNNYNANLRLIQVNGIYNPLVQFVGVLSFLIALSYGGILVVRGEITLGEFVAFNTYLALMTWPMMAIGFVINLYQRGAASMERINEILHTEPDIADAPSTLEKATLEGSIEFNRLTFTYPGTATPVLKDITFRIEPGQTVALIGRTGSGKSTILNLLLRLYSPEPGQLLLDGVDIRSIPLATLRTEIGYVPQENFLFSKTIRDNIGFAGQPSGQPFTQEQIEAAAALAQVHGNITDFPHSYDTMLGERGVTLSGGQKQRVSLARAVIKNPKILLLDDSLSAVDTHTEEEILRGLKQVMENRTSLIVAHRISTIQEADEILVLDQGQIVERGRHDDLLARHGIYYEIYQKQLLEERIAREVD</sequence>
<feature type="transmembrane region" description="Helical" evidence="7">
    <location>
        <begin position="247"/>
        <end position="268"/>
    </location>
</feature>
<dbReference type="InterPro" id="IPR011527">
    <property type="entry name" value="ABC1_TM_dom"/>
</dbReference>
<dbReference type="RefSeq" id="WP_267152921.1">
    <property type="nucleotide sequence ID" value="NZ_JAPMLT010000012.1"/>
</dbReference>
<keyword evidence="11" id="KW-1185">Reference proteome</keyword>
<evidence type="ECO:0000256" key="7">
    <source>
        <dbReference type="SAM" id="Phobius"/>
    </source>
</evidence>
<accession>A0ABT3X733</accession>
<dbReference type="SUPFAM" id="SSF90123">
    <property type="entry name" value="ABC transporter transmembrane region"/>
    <property type="match status" value="1"/>
</dbReference>
<feature type="transmembrane region" description="Helical" evidence="7">
    <location>
        <begin position="56"/>
        <end position="77"/>
    </location>
</feature>
<dbReference type="InterPro" id="IPR003593">
    <property type="entry name" value="AAA+_ATPase"/>
</dbReference>
<dbReference type="PROSITE" id="PS50929">
    <property type="entry name" value="ABC_TM1F"/>
    <property type="match status" value="1"/>
</dbReference>
<dbReference type="EMBL" id="JAPMLT010000012">
    <property type="protein sequence ID" value="MCX7571672.1"/>
    <property type="molecule type" value="Genomic_DNA"/>
</dbReference>
<name>A0ABT3X733_9BACL</name>
<feature type="transmembrane region" description="Helical" evidence="7">
    <location>
        <begin position="18"/>
        <end position="36"/>
    </location>
</feature>
<feature type="domain" description="ABC transporter" evidence="8">
    <location>
        <begin position="337"/>
        <end position="576"/>
    </location>
</feature>
<dbReference type="Proteomes" id="UP001208017">
    <property type="component" value="Unassembled WGS sequence"/>
</dbReference>
<dbReference type="InterPro" id="IPR017871">
    <property type="entry name" value="ABC_transporter-like_CS"/>
</dbReference>